<gene>
    <name evidence="7" type="ORF">CYY_007120</name>
</gene>
<evidence type="ECO:0000256" key="6">
    <source>
        <dbReference type="SAM" id="MobiDB-lite"/>
    </source>
</evidence>
<accession>A0A8J4PPN7</accession>
<keyword evidence="8" id="KW-1185">Reference proteome</keyword>
<comment type="function">
    <text evidence="5">Involved in nucleolar processing of pre-18S ribosomal RNA.</text>
</comment>
<keyword evidence="3 5" id="KW-0698">rRNA processing</keyword>
<reference evidence="7" key="1">
    <citation type="submission" date="2020-01" db="EMBL/GenBank/DDBJ databases">
        <title>Development of genomics and gene disruption for Polysphondylium violaceum indicates a role for the polyketide synthase stlB in stalk morphogenesis.</title>
        <authorList>
            <person name="Narita B."/>
            <person name="Kawabe Y."/>
            <person name="Kin K."/>
            <person name="Saito T."/>
            <person name="Gibbs R."/>
            <person name="Kuspa A."/>
            <person name="Muzny D."/>
            <person name="Queller D."/>
            <person name="Richards S."/>
            <person name="Strassman J."/>
            <person name="Sucgang R."/>
            <person name="Worley K."/>
            <person name="Schaap P."/>
        </authorList>
    </citation>
    <scope>NUCLEOTIDE SEQUENCE</scope>
    <source>
        <strain evidence="7">QSvi11</strain>
    </source>
</reference>
<dbReference type="PANTHER" id="PTHR12838">
    <property type="entry name" value="U3 SMALL NUCLEOLAR RNA-ASSOCIATED PROTEIN 11"/>
    <property type="match status" value="1"/>
</dbReference>
<dbReference type="Proteomes" id="UP000695562">
    <property type="component" value="Unassembled WGS sequence"/>
</dbReference>
<organism evidence="7 8">
    <name type="scientific">Polysphondylium violaceum</name>
    <dbReference type="NCBI Taxonomy" id="133409"/>
    <lineage>
        <taxon>Eukaryota</taxon>
        <taxon>Amoebozoa</taxon>
        <taxon>Evosea</taxon>
        <taxon>Eumycetozoa</taxon>
        <taxon>Dictyostelia</taxon>
        <taxon>Dictyosteliales</taxon>
        <taxon>Dictyosteliaceae</taxon>
        <taxon>Polysphondylium</taxon>
    </lineage>
</organism>
<evidence type="ECO:0000256" key="1">
    <source>
        <dbReference type="ARBA" id="ARBA00004604"/>
    </source>
</evidence>
<dbReference type="GO" id="GO:0006364">
    <property type="term" value="P:rRNA processing"/>
    <property type="evidence" value="ECO:0007669"/>
    <property type="project" value="UniProtKB-UniRule"/>
</dbReference>
<dbReference type="InterPro" id="IPR007144">
    <property type="entry name" value="SSU_processome_Utp11"/>
</dbReference>
<dbReference type="Pfam" id="PF03998">
    <property type="entry name" value="Utp11"/>
    <property type="match status" value="1"/>
</dbReference>
<dbReference type="GO" id="GO:0032040">
    <property type="term" value="C:small-subunit processome"/>
    <property type="evidence" value="ECO:0007669"/>
    <property type="project" value="UniProtKB-UniRule"/>
</dbReference>
<evidence type="ECO:0000256" key="4">
    <source>
        <dbReference type="ARBA" id="ARBA00023242"/>
    </source>
</evidence>
<comment type="subcellular location">
    <subcellularLocation>
        <location evidence="1 5">Nucleus</location>
        <location evidence="1 5">Nucleolus</location>
    </subcellularLocation>
</comment>
<comment type="caution">
    <text evidence="7">The sequence shown here is derived from an EMBL/GenBank/DDBJ whole genome shotgun (WGS) entry which is preliminary data.</text>
</comment>
<comment type="subunit">
    <text evidence="5">Component of the ribosomal small subunit (SSU) processome.</text>
</comment>
<protein>
    <recommendedName>
        <fullName evidence="5">U3 small nucleolar RNA-associated protein 11</fullName>
        <shortName evidence="5">U3 snoRNA-associated protein 11</shortName>
    </recommendedName>
</protein>
<evidence type="ECO:0000313" key="8">
    <source>
        <dbReference type="Proteomes" id="UP000695562"/>
    </source>
</evidence>
<evidence type="ECO:0000313" key="7">
    <source>
        <dbReference type="EMBL" id="KAF2071568.1"/>
    </source>
</evidence>
<feature type="region of interest" description="Disordered" evidence="6">
    <location>
        <begin position="1"/>
        <end position="24"/>
    </location>
</feature>
<evidence type="ECO:0000256" key="3">
    <source>
        <dbReference type="ARBA" id="ARBA00022552"/>
    </source>
</evidence>
<name>A0A8J4PPN7_9MYCE</name>
<dbReference type="OrthoDB" id="29058at2759"/>
<dbReference type="PANTHER" id="PTHR12838:SF0">
    <property type="entry name" value="U3 SMALL NUCLEOLAR RNA-ASSOCIATED PROTEIN 11-RELATED"/>
    <property type="match status" value="1"/>
</dbReference>
<proteinExistence type="inferred from homology"/>
<feature type="compositionally biased region" description="Basic and acidic residues" evidence="6">
    <location>
        <begin position="13"/>
        <end position="24"/>
    </location>
</feature>
<dbReference type="PIRSF" id="PIRSF015952">
    <property type="entry name" value="U3snoRNP11"/>
    <property type="match status" value="1"/>
</dbReference>
<comment type="similarity">
    <text evidence="2 5">Belongs to the UTP11 family.</text>
</comment>
<dbReference type="EMBL" id="AJWJ01000362">
    <property type="protein sequence ID" value="KAF2071568.1"/>
    <property type="molecule type" value="Genomic_DNA"/>
</dbReference>
<sequence length="251" mass="28929">MTSLNRRLLPNKAKQERPQPEKSKKFGFLERKKDYIVRAKDYNTKRDAIKKLKLQAALKNPDEFNFKMINSKLVNGVHSDISKTELKKEQVLDIKTQDILYLRGKRIAEEKKIERLQGELQYMDTDLPPTEQIIYVDSKKDVKNFSAAKYFDTIPEAFDGSLSTIPKLSILKKESLIVNPKNSQTPTLAELEAMTTTSYKELSQRIERRDQIRQAEESLSRSKASLKAGKNNTVKKLVGKKVVSVKQKRNK</sequence>
<dbReference type="AlphaFoldDB" id="A0A8J4PPN7"/>
<keyword evidence="4 5" id="KW-0539">Nucleus</keyword>
<evidence type="ECO:0000256" key="5">
    <source>
        <dbReference type="PIRNR" id="PIRNR015952"/>
    </source>
</evidence>
<evidence type="ECO:0000256" key="2">
    <source>
        <dbReference type="ARBA" id="ARBA00008105"/>
    </source>
</evidence>